<dbReference type="PROSITE" id="PS01124">
    <property type="entry name" value="HTH_ARAC_FAMILY_2"/>
    <property type="match status" value="1"/>
</dbReference>
<protein>
    <submittedName>
        <fullName evidence="5">AraC family transcriptional regulator</fullName>
    </submittedName>
</protein>
<dbReference type="GO" id="GO:0043565">
    <property type="term" value="F:sequence-specific DNA binding"/>
    <property type="evidence" value="ECO:0007669"/>
    <property type="project" value="InterPro"/>
</dbReference>
<evidence type="ECO:0000259" key="4">
    <source>
        <dbReference type="PROSITE" id="PS01124"/>
    </source>
</evidence>
<dbReference type="RefSeq" id="WP_077967748.1">
    <property type="nucleotide sequence ID" value="NZ_CP045178.1"/>
</dbReference>
<organism evidence="5 6">
    <name type="scientific">Streptomyces tsukubensis</name>
    <dbReference type="NCBI Taxonomy" id="83656"/>
    <lineage>
        <taxon>Bacteria</taxon>
        <taxon>Bacillati</taxon>
        <taxon>Actinomycetota</taxon>
        <taxon>Actinomycetes</taxon>
        <taxon>Kitasatosporales</taxon>
        <taxon>Streptomycetaceae</taxon>
        <taxon>Streptomyces</taxon>
    </lineage>
</organism>
<proteinExistence type="predicted"/>
<keyword evidence="3" id="KW-0804">Transcription</keyword>
<dbReference type="Pfam" id="PF12833">
    <property type="entry name" value="HTH_18"/>
    <property type="match status" value="1"/>
</dbReference>
<evidence type="ECO:0000256" key="1">
    <source>
        <dbReference type="ARBA" id="ARBA00023015"/>
    </source>
</evidence>
<dbReference type="OrthoDB" id="9799345at2"/>
<dbReference type="Proteomes" id="UP000190539">
    <property type="component" value="Unassembled WGS sequence"/>
</dbReference>
<evidence type="ECO:0000256" key="2">
    <source>
        <dbReference type="ARBA" id="ARBA00023125"/>
    </source>
</evidence>
<dbReference type="SMART" id="SM00342">
    <property type="entry name" value="HTH_ARAC"/>
    <property type="match status" value="1"/>
</dbReference>
<dbReference type="InterPro" id="IPR035418">
    <property type="entry name" value="AraC-bd_2"/>
</dbReference>
<dbReference type="InterPro" id="IPR009057">
    <property type="entry name" value="Homeodomain-like_sf"/>
</dbReference>
<keyword evidence="1" id="KW-0805">Transcription regulation</keyword>
<keyword evidence="6" id="KW-1185">Reference proteome</keyword>
<dbReference type="EMBL" id="MVFC01000008">
    <property type="protein sequence ID" value="OON80062.1"/>
    <property type="molecule type" value="Genomic_DNA"/>
</dbReference>
<gene>
    <name evidence="5" type="ORF">B1H18_12860</name>
</gene>
<dbReference type="AlphaFoldDB" id="A0A1V4AA72"/>
<evidence type="ECO:0000313" key="5">
    <source>
        <dbReference type="EMBL" id="OON80062.1"/>
    </source>
</evidence>
<reference evidence="5 6" key="1">
    <citation type="submission" date="2017-02" db="EMBL/GenBank/DDBJ databases">
        <title>Draft Genome Sequence of Streptomyces tsukubaensis F601, a Producer of the immunosuppressant tacrolimus FK506.</title>
        <authorList>
            <person name="Zong G."/>
            <person name="Zhong C."/>
            <person name="Fu J."/>
            <person name="Qin R."/>
            <person name="Cao G."/>
        </authorList>
    </citation>
    <scope>NUCLEOTIDE SEQUENCE [LARGE SCALE GENOMIC DNA]</scope>
    <source>
        <strain evidence="5 6">F601</strain>
    </source>
</reference>
<dbReference type="InterPro" id="IPR050204">
    <property type="entry name" value="AraC_XylS_family_regulators"/>
</dbReference>
<evidence type="ECO:0000256" key="3">
    <source>
        <dbReference type="ARBA" id="ARBA00023163"/>
    </source>
</evidence>
<accession>A0A1V4AA72</accession>
<dbReference type="Pfam" id="PF14525">
    <property type="entry name" value="AraC_binding_2"/>
    <property type="match status" value="1"/>
</dbReference>
<feature type="domain" description="HTH araC/xylS-type" evidence="4">
    <location>
        <begin position="215"/>
        <end position="316"/>
    </location>
</feature>
<keyword evidence="2" id="KW-0238">DNA-binding</keyword>
<sequence length="323" mass="34797">MRATFDSALMRPGDREETIRHAIWNSVVKVDIDHHVPPAGMDAKVGLAAIGCIAVCSVLCTGATVRRTPRLAREDEEPSVFLGLQLSGTSLVVQNGREALLKSGDFALYDTTAPYTLAFDSGVNQHFLRFPRAALALPERTLRDATAVTFGADDPVAALASTYFSRLAGSEELRHGPGASVTVAPSVELVRAVLASRMGDSYAGHGQALEESLAPRIMEYIRVHLRESDLSATRIAAAHAISVRRLYTLLSRSGISLGDWIRSQRLEGCGRELAAASAASRTVASVGRGWGFTDATHFSKVFKHAYGVTPGAWRDHHRRTPPA</sequence>
<dbReference type="SUPFAM" id="SSF46689">
    <property type="entry name" value="Homeodomain-like"/>
    <property type="match status" value="1"/>
</dbReference>
<comment type="caution">
    <text evidence="5">The sequence shown here is derived from an EMBL/GenBank/DDBJ whole genome shotgun (WGS) entry which is preliminary data.</text>
</comment>
<dbReference type="PANTHER" id="PTHR46796">
    <property type="entry name" value="HTH-TYPE TRANSCRIPTIONAL ACTIVATOR RHAS-RELATED"/>
    <property type="match status" value="1"/>
</dbReference>
<evidence type="ECO:0000313" key="6">
    <source>
        <dbReference type="Proteomes" id="UP000190539"/>
    </source>
</evidence>
<dbReference type="PANTHER" id="PTHR46796:SF6">
    <property type="entry name" value="ARAC SUBFAMILY"/>
    <property type="match status" value="1"/>
</dbReference>
<dbReference type="STRING" id="83656.B1H18_12860"/>
<dbReference type="InterPro" id="IPR020449">
    <property type="entry name" value="Tscrpt_reg_AraC-type_HTH"/>
</dbReference>
<dbReference type="Gene3D" id="1.10.10.60">
    <property type="entry name" value="Homeodomain-like"/>
    <property type="match status" value="1"/>
</dbReference>
<dbReference type="PRINTS" id="PR00032">
    <property type="entry name" value="HTHARAC"/>
</dbReference>
<dbReference type="GO" id="GO:0003700">
    <property type="term" value="F:DNA-binding transcription factor activity"/>
    <property type="evidence" value="ECO:0007669"/>
    <property type="project" value="InterPro"/>
</dbReference>
<dbReference type="InterPro" id="IPR018060">
    <property type="entry name" value="HTH_AraC"/>
</dbReference>
<name>A0A1V4AA72_9ACTN</name>